<evidence type="ECO:0000313" key="2">
    <source>
        <dbReference type="Proteomes" id="UP001603857"/>
    </source>
</evidence>
<proteinExistence type="predicted"/>
<dbReference type="InterPro" id="IPR050715">
    <property type="entry name" value="LRR-SigEffector_domain"/>
</dbReference>
<reference evidence="1 2" key="1">
    <citation type="submission" date="2024-08" db="EMBL/GenBank/DDBJ databases">
        <title>Insights into the chromosomal genome structure of Flemingia macrophylla.</title>
        <authorList>
            <person name="Ding Y."/>
            <person name="Zhao Y."/>
            <person name="Bi W."/>
            <person name="Wu M."/>
            <person name="Zhao G."/>
            <person name="Gong Y."/>
            <person name="Li W."/>
            <person name="Zhang P."/>
        </authorList>
    </citation>
    <scope>NUCLEOTIDE SEQUENCE [LARGE SCALE GENOMIC DNA]</scope>
    <source>
        <strain evidence="1">DYQJB</strain>
        <tissue evidence="1">Leaf</tissue>
    </source>
</reference>
<gene>
    <name evidence="1" type="ORF">Fmac_019185</name>
</gene>
<dbReference type="AlphaFoldDB" id="A0ABD1M741"/>
<dbReference type="PANTHER" id="PTHR45752:SF195">
    <property type="entry name" value="LEUCINE-RICH REPEAT (LRR) FAMILY PROTEIN-RELATED"/>
    <property type="match status" value="1"/>
</dbReference>
<dbReference type="Proteomes" id="UP001603857">
    <property type="component" value="Unassembled WGS sequence"/>
</dbReference>
<evidence type="ECO:0008006" key="3">
    <source>
        <dbReference type="Google" id="ProtNLM"/>
    </source>
</evidence>
<name>A0ABD1M741_9FABA</name>
<dbReference type="EMBL" id="JBGMDY010000006">
    <property type="protein sequence ID" value="KAL2331604.1"/>
    <property type="molecule type" value="Genomic_DNA"/>
</dbReference>
<evidence type="ECO:0000313" key="1">
    <source>
        <dbReference type="EMBL" id="KAL2331604.1"/>
    </source>
</evidence>
<dbReference type="PANTHER" id="PTHR45752">
    <property type="entry name" value="LEUCINE-RICH REPEAT-CONTAINING"/>
    <property type="match status" value="1"/>
</dbReference>
<protein>
    <recommendedName>
        <fullName evidence="3">Leucine-rich repeat domain, L domain-containing protein</fullName>
    </recommendedName>
</protein>
<comment type="caution">
    <text evidence="1">The sequence shown here is derived from an EMBL/GenBank/DDBJ whole genome shotgun (WGS) entry which is preliminary data.</text>
</comment>
<dbReference type="InterPro" id="IPR032675">
    <property type="entry name" value="LRR_dom_sf"/>
</dbReference>
<sequence length="326" mass="36982">MQNFSNLKRVDLSNSKYLIKTPNFSGMPKLERLDLSGCTIMHLSGCTKLKIMPDFKSATYLEYLDIDGCSRLSMVDESVGSLSKLTFFSLRNCINLVSIPNTINTMTSLQTLDLCGCLTLTNFPLGQTLISSSHLKSLIVLDLSFCNLLEVPAAIRMLWSLPELPVGIAYQQDNILKQYLGLEPNHFRCGFDLVVPYDFMGSPFRYKHVFDGSYARIVDRFSEIDNWIGFVFGVAFEDNNNHEVFRSPFKNESEHPFYLSFESEFTEEYFDMPLNLEGVKFCDVAESKSSSGPKIRLPYNWLVTDEDEVEIINSKAKGKDLSYAGL</sequence>
<dbReference type="SUPFAM" id="SSF52058">
    <property type="entry name" value="L domain-like"/>
    <property type="match status" value="1"/>
</dbReference>
<organism evidence="1 2">
    <name type="scientific">Flemingia macrophylla</name>
    <dbReference type="NCBI Taxonomy" id="520843"/>
    <lineage>
        <taxon>Eukaryota</taxon>
        <taxon>Viridiplantae</taxon>
        <taxon>Streptophyta</taxon>
        <taxon>Embryophyta</taxon>
        <taxon>Tracheophyta</taxon>
        <taxon>Spermatophyta</taxon>
        <taxon>Magnoliopsida</taxon>
        <taxon>eudicotyledons</taxon>
        <taxon>Gunneridae</taxon>
        <taxon>Pentapetalae</taxon>
        <taxon>rosids</taxon>
        <taxon>fabids</taxon>
        <taxon>Fabales</taxon>
        <taxon>Fabaceae</taxon>
        <taxon>Papilionoideae</taxon>
        <taxon>50 kb inversion clade</taxon>
        <taxon>NPAAA clade</taxon>
        <taxon>indigoferoid/millettioid clade</taxon>
        <taxon>Phaseoleae</taxon>
        <taxon>Flemingia</taxon>
    </lineage>
</organism>
<accession>A0ABD1M741</accession>
<keyword evidence="2" id="KW-1185">Reference proteome</keyword>
<dbReference type="Gene3D" id="3.80.10.10">
    <property type="entry name" value="Ribonuclease Inhibitor"/>
    <property type="match status" value="1"/>
</dbReference>